<dbReference type="PANTHER" id="PTHR43270">
    <property type="entry name" value="BETA-ALA-HIS DIPEPTIDASE"/>
    <property type="match status" value="1"/>
</dbReference>
<evidence type="ECO:0000256" key="3">
    <source>
        <dbReference type="ARBA" id="ARBA00022801"/>
    </source>
</evidence>
<dbReference type="InterPro" id="IPR002933">
    <property type="entry name" value="Peptidase_M20"/>
</dbReference>
<evidence type="ECO:0000313" key="5">
    <source>
        <dbReference type="EMBL" id="MCT2586422.1"/>
    </source>
</evidence>
<evidence type="ECO:0000259" key="4">
    <source>
        <dbReference type="Pfam" id="PF07687"/>
    </source>
</evidence>
<evidence type="ECO:0000313" key="6">
    <source>
        <dbReference type="Proteomes" id="UP001156441"/>
    </source>
</evidence>
<keyword evidence="2" id="KW-0479">Metal-binding</keyword>
<evidence type="ECO:0000256" key="2">
    <source>
        <dbReference type="ARBA" id="ARBA00022723"/>
    </source>
</evidence>
<organism evidence="5 6">
    <name type="scientific">Actinophytocola gossypii</name>
    <dbReference type="NCBI Taxonomy" id="2812003"/>
    <lineage>
        <taxon>Bacteria</taxon>
        <taxon>Bacillati</taxon>
        <taxon>Actinomycetota</taxon>
        <taxon>Actinomycetes</taxon>
        <taxon>Pseudonocardiales</taxon>
        <taxon>Pseudonocardiaceae</taxon>
    </lineage>
</organism>
<feature type="domain" description="Peptidase M20 dimerisation" evidence="4">
    <location>
        <begin position="211"/>
        <end position="366"/>
    </location>
</feature>
<keyword evidence="3" id="KW-0378">Hydrolase</keyword>
<keyword evidence="6" id="KW-1185">Reference proteome</keyword>
<dbReference type="SUPFAM" id="SSF53187">
    <property type="entry name" value="Zn-dependent exopeptidases"/>
    <property type="match status" value="1"/>
</dbReference>
<dbReference type="InterPro" id="IPR011650">
    <property type="entry name" value="Peptidase_M20_dimer"/>
</dbReference>
<dbReference type="EMBL" id="JAFFZE010000019">
    <property type="protein sequence ID" value="MCT2586422.1"/>
    <property type="molecule type" value="Genomic_DNA"/>
</dbReference>
<gene>
    <name evidence="5" type="ORF">JT362_25190</name>
</gene>
<dbReference type="Gene3D" id="3.40.630.10">
    <property type="entry name" value="Zn peptidases"/>
    <property type="match status" value="1"/>
</dbReference>
<dbReference type="InterPro" id="IPR051458">
    <property type="entry name" value="Cyt/Met_Dipeptidase"/>
</dbReference>
<dbReference type="Proteomes" id="UP001156441">
    <property type="component" value="Unassembled WGS sequence"/>
</dbReference>
<proteinExistence type="predicted"/>
<reference evidence="5 6" key="1">
    <citation type="submission" date="2021-02" db="EMBL/GenBank/DDBJ databases">
        <title>Actinophytocola xerophila sp. nov., isolated from soil of cotton cropping field.</title>
        <authorList>
            <person name="Huang R."/>
            <person name="Chen X."/>
            <person name="Ge X."/>
            <person name="Liu W."/>
        </authorList>
    </citation>
    <scope>NUCLEOTIDE SEQUENCE [LARGE SCALE GENOMIC DNA]</scope>
    <source>
        <strain evidence="5 6">S1-96</strain>
    </source>
</reference>
<comment type="caution">
    <text evidence="5">The sequence shown here is derived from an EMBL/GenBank/DDBJ whole genome shotgun (WGS) entry which is preliminary data.</text>
</comment>
<sequence length="476" mass="50554">MGRVDTALVRSTVERTWDDTILTSLSELIAIPALSPIFDADWASSGHLDAAVEHVRRWLVGRGIEGATAEILRLPGRTPVLLFDVPAGPSARPDAGTVLLYGHLDKQPPVGGWSEGLGPWTPVLRDGRLYGRGAADDGYSGYAATAAIEAVRAAGGSHARCVVLLETSEESGSPDLPAYLDEYRDRLGEVSLVVCLDSGGQDYERLWLSTSLRGLVSTTVTVRVLESGQHSGIASGIVPSSFRIMRQLLDRVEDATTGEILIPEMHGEIPAERLAEVEVLAAELPGTHAAFPLVAGMRPAADDDAELILNNSWRPTLSIIGAAGLPLPAEAGNVLRPETTLTLSFRLPPTASPEAALEALHKTLTTDVPYGAQVTLSRAEHGPGWNMPATAPWLRAALDTASTAVFEGRQWRPMLLGGSIPFMGTMVEAYPEAQFVVTGALASDSNPHVPDEWLHVGQAKRVTEAVALILAAHAEG</sequence>
<dbReference type="RefSeq" id="WP_260194450.1">
    <property type="nucleotide sequence ID" value="NZ_JAFFZE010000019.1"/>
</dbReference>
<keyword evidence="1" id="KW-0645">Protease</keyword>
<dbReference type="Pfam" id="PF01546">
    <property type="entry name" value="Peptidase_M20"/>
    <property type="match status" value="1"/>
</dbReference>
<dbReference type="Pfam" id="PF07687">
    <property type="entry name" value="M20_dimer"/>
    <property type="match status" value="1"/>
</dbReference>
<dbReference type="Gene3D" id="3.30.70.360">
    <property type="match status" value="1"/>
</dbReference>
<accession>A0ABT2JEW9</accession>
<name>A0ABT2JEW9_9PSEU</name>
<evidence type="ECO:0000256" key="1">
    <source>
        <dbReference type="ARBA" id="ARBA00022670"/>
    </source>
</evidence>
<protein>
    <submittedName>
        <fullName evidence="5">M20/M25/M40 family metallo-hydrolase</fullName>
    </submittedName>
</protein>
<dbReference type="PANTHER" id="PTHR43270:SF4">
    <property type="entry name" value="CARNOSINE DIPEPTIDASE 2, ISOFORM A"/>
    <property type="match status" value="1"/>
</dbReference>